<evidence type="ECO:0000313" key="3">
    <source>
        <dbReference type="EMBL" id="CAI8018686.1"/>
    </source>
</evidence>
<dbReference type="EMBL" id="CASHTH010001703">
    <property type="protein sequence ID" value="CAI8018686.1"/>
    <property type="molecule type" value="Genomic_DNA"/>
</dbReference>
<evidence type="ECO:0000313" key="4">
    <source>
        <dbReference type="Proteomes" id="UP001174909"/>
    </source>
</evidence>
<organism evidence="3 4">
    <name type="scientific">Geodia barretti</name>
    <name type="common">Barrett's horny sponge</name>
    <dbReference type="NCBI Taxonomy" id="519541"/>
    <lineage>
        <taxon>Eukaryota</taxon>
        <taxon>Metazoa</taxon>
        <taxon>Porifera</taxon>
        <taxon>Demospongiae</taxon>
        <taxon>Heteroscleromorpha</taxon>
        <taxon>Tetractinellida</taxon>
        <taxon>Astrophorina</taxon>
        <taxon>Geodiidae</taxon>
        <taxon>Geodia</taxon>
    </lineage>
</organism>
<evidence type="ECO:0000256" key="1">
    <source>
        <dbReference type="ARBA" id="ARBA00022801"/>
    </source>
</evidence>
<proteinExistence type="predicted"/>
<dbReference type="Proteomes" id="UP001174909">
    <property type="component" value="Unassembled WGS sequence"/>
</dbReference>
<dbReference type="InterPro" id="IPR029069">
    <property type="entry name" value="HotDog_dom_sf"/>
</dbReference>
<evidence type="ECO:0000259" key="2">
    <source>
        <dbReference type="Pfam" id="PF03061"/>
    </source>
</evidence>
<comment type="caution">
    <text evidence="3">The sequence shown here is derived from an EMBL/GenBank/DDBJ whole genome shotgun (WGS) entry which is preliminary data.</text>
</comment>
<dbReference type="NCBIfam" id="TIGR00369">
    <property type="entry name" value="unchar_dom_1"/>
    <property type="match status" value="1"/>
</dbReference>
<accession>A0AA35WIT2</accession>
<dbReference type="PANTHER" id="PTHR42856">
    <property type="entry name" value="ACYL-COENZYME A THIOESTERASE PAAI"/>
    <property type="match status" value="1"/>
</dbReference>
<dbReference type="InterPro" id="IPR052723">
    <property type="entry name" value="Acyl-CoA_thioesterase_PaaI"/>
</dbReference>
<reference evidence="3" key="1">
    <citation type="submission" date="2023-03" db="EMBL/GenBank/DDBJ databases">
        <authorList>
            <person name="Steffen K."/>
            <person name="Cardenas P."/>
        </authorList>
    </citation>
    <scope>NUCLEOTIDE SEQUENCE</scope>
</reference>
<feature type="domain" description="Thioesterase" evidence="2">
    <location>
        <begin position="50"/>
        <end position="125"/>
    </location>
</feature>
<dbReference type="InterPro" id="IPR003736">
    <property type="entry name" value="PAAI_dom"/>
</dbReference>
<name>A0AA35WIT2_GEOBA</name>
<sequence length="147" mass="15572">MSNPEAITGQDETGQDGPFAELLGIRPGISADGVGTAFMTVADKHRQRAGVVQGGILVALADYAFFRACRSVLGEGEHAVTIELKLNFIAPAGDGELTARSSIKSRGGRIIVGDMEIHGEEGQLIATGIGTYMTVYDRHRRQAEANT</sequence>
<gene>
    <name evidence="3" type="ORF">GBAR_LOCUS11320</name>
</gene>
<dbReference type="SUPFAM" id="SSF54637">
    <property type="entry name" value="Thioesterase/thiol ester dehydrase-isomerase"/>
    <property type="match status" value="1"/>
</dbReference>
<dbReference type="GO" id="GO:0016289">
    <property type="term" value="F:acyl-CoA hydrolase activity"/>
    <property type="evidence" value="ECO:0007669"/>
    <property type="project" value="TreeGrafter"/>
</dbReference>
<dbReference type="Gene3D" id="3.10.129.10">
    <property type="entry name" value="Hotdog Thioesterase"/>
    <property type="match status" value="1"/>
</dbReference>
<dbReference type="Pfam" id="PF03061">
    <property type="entry name" value="4HBT"/>
    <property type="match status" value="1"/>
</dbReference>
<keyword evidence="4" id="KW-1185">Reference proteome</keyword>
<dbReference type="InterPro" id="IPR006683">
    <property type="entry name" value="Thioestr_dom"/>
</dbReference>
<keyword evidence="1" id="KW-0378">Hydrolase</keyword>
<dbReference type="CDD" id="cd03443">
    <property type="entry name" value="PaaI_thioesterase"/>
    <property type="match status" value="1"/>
</dbReference>
<dbReference type="AlphaFoldDB" id="A0AA35WIT2"/>
<dbReference type="PANTHER" id="PTHR42856:SF1">
    <property type="entry name" value="ACYL-COENZYME A THIOESTERASE PAAI"/>
    <property type="match status" value="1"/>
</dbReference>
<protein>
    <submittedName>
        <fullName evidence="3">Esterase SSO1253</fullName>
    </submittedName>
</protein>